<dbReference type="AlphaFoldDB" id="A0A8S1AX54"/>
<evidence type="ECO:0000313" key="7">
    <source>
        <dbReference type="Proteomes" id="UP000494106"/>
    </source>
</evidence>
<name>A0A8S1AX54_ARCPL</name>
<feature type="region of interest" description="Disordered" evidence="4">
    <location>
        <begin position="247"/>
        <end position="287"/>
    </location>
</feature>
<evidence type="ECO:0000256" key="3">
    <source>
        <dbReference type="ARBA" id="ARBA00023242"/>
    </source>
</evidence>
<feature type="region of interest" description="Disordered" evidence="4">
    <location>
        <begin position="1044"/>
        <end position="1065"/>
    </location>
</feature>
<accession>A0A8S1AX54</accession>
<feature type="compositionally biased region" description="Basic and acidic residues" evidence="4">
    <location>
        <begin position="158"/>
        <end position="171"/>
    </location>
</feature>
<keyword evidence="2" id="KW-0238">DNA-binding</keyword>
<dbReference type="PANTHER" id="PTHR19303">
    <property type="entry name" value="TRANSPOSON"/>
    <property type="match status" value="1"/>
</dbReference>
<evidence type="ECO:0000256" key="1">
    <source>
        <dbReference type="ARBA" id="ARBA00004123"/>
    </source>
</evidence>
<evidence type="ECO:0000313" key="6">
    <source>
        <dbReference type="EMBL" id="CAB3251132.1"/>
    </source>
</evidence>
<keyword evidence="7" id="KW-1185">Reference proteome</keyword>
<feature type="region of interest" description="Disordered" evidence="4">
    <location>
        <begin position="869"/>
        <end position="945"/>
    </location>
</feature>
<dbReference type="GO" id="GO:0005634">
    <property type="term" value="C:nucleus"/>
    <property type="evidence" value="ECO:0007669"/>
    <property type="project" value="UniProtKB-SubCell"/>
</dbReference>
<dbReference type="OrthoDB" id="10035668at2759"/>
<feature type="region of interest" description="Disordered" evidence="4">
    <location>
        <begin position="144"/>
        <end position="171"/>
    </location>
</feature>
<sequence>MYLEKSGRIVRKFKNNTLETDWVKQFLKRHPTLSVRFATNIKIRAALSKEILQEYIENLTPKIRDIPPTHIFNYDETNLADDPGQKRVIVRRGCKYPEKICNTSKSSNSIMFCGSASGELMPPYVVYKSQKLWDTWTENVPKGCHYSNSPSEPNSPEESNHPPRPETRFKDVRREKESFVVVKYDEKLYPGLIIDFDEKGATVDAMTKSLKSWKWPQKKDINLYEWENVLGSIDPPKVISRRGFLASYDSSDSSSSDSDDAEPKKKSRNSNVSSSSDDSDKAEPKKKSLKTNATIIKGFKMVRNYVKKKETGPKYSEDKLNRALEEIQASRLTIHRASTLYGIPFLTLYSRIKGTRGAIKKAKGRRTALAESIENVLATSIKTLAKWGFGLSRKEIFELVGHFVTKNDLQTPFKNGVPGEDWFLSFKKRHNLSIRKPEPLEFARKKSATDPFNIYGYFNLLKKVLVELDIENKPGRIWNLDESSLSIDPSKSRVVGEKGQSSSRVTSTSGKENTTFVLACNAMGQRVPPLIIFKGKNMWDQWKAPPDKEFSGTAYAATPNGWMETEVFKNYFKKSLVPALGDERPALVIYDGHSTHVLLGLVKYALDQRITILKLPAHTSDILQPLDVSVFKSYKQKWDQTIATWQRQHIGKKLPKSLFSQFLGETWTKVSDDVIKNGFKKAGIFPFDVDVVPKENFSKEALERWGRYQQQIERGVQDIEHVENARYGSPSLLTLPFFENVYETSSLQTLNVNSVDLQSSIIDTPRSQENPVHNPKFSQAASMEQLILSVIHQKQMPNKQKRRKVASGAEVITSAEIVKVLKDKEQIQSAKLIKTTPKTKIKRKQGKKTENSDSDITDIESVQVGSDVNKVKKVSKRKERRNLNRKQKSDDTESEESSEGNVSYAESDASEGMEDEDEQREDDEQYHSDKENNESRKTTVMKNRIGRVGMNKGRELAKEQIRTEREGSHEKANEERNIDNIEGPERTPTEEETEDKIQEILVNNWVLVKYALKKGPKYYVGVVQKKVGLRWEVKFVRRKGYNSRKTNSQFGDKVNSKKDEPLGDE</sequence>
<dbReference type="InterPro" id="IPR006600">
    <property type="entry name" value="HTH_CenpB_DNA-bd_dom"/>
</dbReference>
<evidence type="ECO:0000256" key="2">
    <source>
        <dbReference type="ARBA" id="ARBA00023125"/>
    </source>
</evidence>
<feature type="compositionally biased region" description="Basic and acidic residues" evidence="4">
    <location>
        <begin position="925"/>
        <end position="937"/>
    </location>
</feature>
<dbReference type="EMBL" id="CADEBC010000543">
    <property type="protein sequence ID" value="CAB3251132.1"/>
    <property type="molecule type" value="Genomic_DNA"/>
</dbReference>
<dbReference type="SUPFAM" id="SSF46689">
    <property type="entry name" value="Homeodomain-like"/>
    <property type="match status" value="1"/>
</dbReference>
<feature type="compositionally biased region" description="Low complexity" evidence="4">
    <location>
        <begin position="147"/>
        <end position="157"/>
    </location>
</feature>
<comment type="caution">
    <text evidence="6">The sequence shown here is derived from an EMBL/GenBank/DDBJ whole genome shotgun (WGS) entry which is preliminary data.</text>
</comment>
<dbReference type="Pfam" id="PF03184">
    <property type="entry name" value="DDE_1"/>
    <property type="match status" value="1"/>
</dbReference>
<gene>
    <name evidence="6" type="ORF">APLA_LOCUS12864</name>
</gene>
<feature type="compositionally biased region" description="Basic residues" evidence="4">
    <location>
        <begin position="871"/>
        <end position="886"/>
    </location>
</feature>
<dbReference type="PANTHER" id="PTHR19303:SF74">
    <property type="entry name" value="POGO TRANSPOSABLE ELEMENT WITH KRAB DOMAIN"/>
    <property type="match status" value="1"/>
</dbReference>
<feature type="domain" description="HTH CENPB-type" evidence="5">
    <location>
        <begin position="361"/>
        <end position="436"/>
    </location>
</feature>
<feature type="compositionally biased region" description="Basic and acidic residues" evidence="4">
    <location>
        <begin position="959"/>
        <end position="989"/>
    </location>
</feature>
<keyword evidence="3" id="KW-0539">Nucleus</keyword>
<comment type="subcellular location">
    <subcellularLocation>
        <location evidence="1">Nucleus</location>
    </subcellularLocation>
</comment>
<feature type="compositionally biased region" description="Basic and acidic residues" evidence="4">
    <location>
        <begin position="1054"/>
        <end position="1065"/>
    </location>
</feature>
<dbReference type="PROSITE" id="PS51253">
    <property type="entry name" value="HTH_CENPB"/>
    <property type="match status" value="1"/>
</dbReference>
<evidence type="ECO:0000259" key="5">
    <source>
        <dbReference type="PROSITE" id="PS51253"/>
    </source>
</evidence>
<dbReference type="GO" id="GO:0003677">
    <property type="term" value="F:DNA binding"/>
    <property type="evidence" value="ECO:0007669"/>
    <property type="project" value="UniProtKB-KW"/>
</dbReference>
<dbReference type="InterPro" id="IPR050863">
    <property type="entry name" value="CenT-Element_Derived"/>
</dbReference>
<dbReference type="InterPro" id="IPR004875">
    <property type="entry name" value="DDE_SF_endonuclease_dom"/>
</dbReference>
<feature type="compositionally biased region" description="Acidic residues" evidence="4">
    <location>
        <begin position="908"/>
        <end position="924"/>
    </location>
</feature>
<dbReference type="Pfam" id="PF05225">
    <property type="entry name" value="HTH_psq"/>
    <property type="match status" value="1"/>
</dbReference>
<dbReference type="Gene3D" id="1.10.10.60">
    <property type="entry name" value="Homeodomain-like"/>
    <property type="match status" value="1"/>
</dbReference>
<reference evidence="6 7" key="1">
    <citation type="submission" date="2020-04" db="EMBL/GenBank/DDBJ databases">
        <authorList>
            <person name="Wallbank WR R."/>
            <person name="Pardo Diaz C."/>
            <person name="Kozak K."/>
            <person name="Martin S."/>
            <person name="Jiggins C."/>
            <person name="Moest M."/>
            <person name="Warren A I."/>
            <person name="Byers J.R.P. K."/>
            <person name="Montejo-Kovacevich G."/>
            <person name="Yen C E."/>
        </authorList>
    </citation>
    <scope>NUCLEOTIDE SEQUENCE [LARGE SCALE GENOMIC DNA]</scope>
</reference>
<protein>
    <recommendedName>
        <fullName evidence="5">HTH CENPB-type domain-containing protein</fullName>
    </recommendedName>
</protein>
<organism evidence="6 7">
    <name type="scientific">Arctia plantaginis</name>
    <name type="common">Wood tiger moth</name>
    <name type="synonym">Phalaena plantaginis</name>
    <dbReference type="NCBI Taxonomy" id="874455"/>
    <lineage>
        <taxon>Eukaryota</taxon>
        <taxon>Metazoa</taxon>
        <taxon>Ecdysozoa</taxon>
        <taxon>Arthropoda</taxon>
        <taxon>Hexapoda</taxon>
        <taxon>Insecta</taxon>
        <taxon>Pterygota</taxon>
        <taxon>Neoptera</taxon>
        <taxon>Endopterygota</taxon>
        <taxon>Lepidoptera</taxon>
        <taxon>Glossata</taxon>
        <taxon>Ditrysia</taxon>
        <taxon>Noctuoidea</taxon>
        <taxon>Erebidae</taxon>
        <taxon>Arctiinae</taxon>
        <taxon>Arctia</taxon>
    </lineage>
</organism>
<dbReference type="InterPro" id="IPR007889">
    <property type="entry name" value="HTH_Psq"/>
</dbReference>
<proteinExistence type="predicted"/>
<evidence type="ECO:0000256" key="4">
    <source>
        <dbReference type="SAM" id="MobiDB-lite"/>
    </source>
</evidence>
<dbReference type="Proteomes" id="UP000494106">
    <property type="component" value="Unassembled WGS sequence"/>
</dbReference>
<dbReference type="InterPro" id="IPR009057">
    <property type="entry name" value="Homeodomain-like_sf"/>
</dbReference>
<feature type="region of interest" description="Disordered" evidence="4">
    <location>
        <begin position="959"/>
        <end position="994"/>
    </location>
</feature>